<feature type="chain" id="PRO_5042116510" evidence="1">
    <location>
        <begin position="19"/>
        <end position="309"/>
    </location>
</feature>
<proteinExistence type="predicted"/>
<dbReference type="EMBL" id="JAJJHW010003409">
    <property type="protein sequence ID" value="KAH8359133.1"/>
    <property type="molecule type" value="Genomic_DNA"/>
</dbReference>
<name>A0AAD4JT32_9MUSC</name>
<comment type="caution">
    <text evidence="2">The sequence shown here is derived from an EMBL/GenBank/DDBJ whole genome shotgun (WGS) entry which is preliminary data.</text>
</comment>
<feature type="signal peptide" evidence="1">
    <location>
        <begin position="1"/>
        <end position="18"/>
    </location>
</feature>
<dbReference type="Proteomes" id="UP001200034">
    <property type="component" value="Unassembled WGS sequence"/>
</dbReference>
<protein>
    <submittedName>
        <fullName evidence="2">Uncharacterized protein</fullName>
    </submittedName>
</protein>
<dbReference type="PANTHER" id="PTHR21253:SF0">
    <property type="entry name" value="F-BOX ONLY PROTEIN 11-RELATED"/>
    <property type="match status" value="1"/>
</dbReference>
<organism evidence="2 3">
    <name type="scientific">Drosophila rubida</name>
    <dbReference type="NCBI Taxonomy" id="30044"/>
    <lineage>
        <taxon>Eukaryota</taxon>
        <taxon>Metazoa</taxon>
        <taxon>Ecdysozoa</taxon>
        <taxon>Arthropoda</taxon>
        <taxon>Hexapoda</taxon>
        <taxon>Insecta</taxon>
        <taxon>Pterygota</taxon>
        <taxon>Neoptera</taxon>
        <taxon>Endopterygota</taxon>
        <taxon>Diptera</taxon>
        <taxon>Brachycera</taxon>
        <taxon>Muscomorpha</taxon>
        <taxon>Ephydroidea</taxon>
        <taxon>Drosophilidae</taxon>
        <taxon>Drosophila</taxon>
    </lineage>
</organism>
<evidence type="ECO:0000313" key="3">
    <source>
        <dbReference type="Proteomes" id="UP001200034"/>
    </source>
</evidence>
<dbReference type="AlphaFoldDB" id="A0AAD4JT32"/>
<sequence>MLRARIYVLLLLLSLSQGEIQQTPKTQLRPAYERVFSRRKRAIIFPPGSFIKFTCNFSKGLLSKYPRGINFNMEEAVYFPIPGTRDDLYPKRFLPKTTPKPKTTPQQTIVYIPGTDWRFKAVALPKKKPLKTHRIDEGGSSNPYKWQQWAQYGANQADKWKTTASKQWTNKSRWSKWTTAAPRWTADWTKQWPAKSSRLQVERTDNRYYHGHRDRRQLFDHFSGLSSLFGFDVKSCILRTICDAKRLLLPPGYSMLQDMLRLVFTMPRLDGLDDDYTHIMSKDADQCAKELKTKCNMSLLIWLLSGRHK</sequence>
<gene>
    <name evidence="2" type="ORF">KR093_004497</name>
</gene>
<keyword evidence="3" id="KW-1185">Reference proteome</keyword>
<keyword evidence="1" id="KW-0732">Signal</keyword>
<accession>A0AAD4JT32</accession>
<dbReference type="SMART" id="SM00718">
    <property type="entry name" value="DM4_12"/>
    <property type="match status" value="1"/>
</dbReference>
<evidence type="ECO:0000313" key="2">
    <source>
        <dbReference type="EMBL" id="KAH8359133.1"/>
    </source>
</evidence>
<dbReference type="PANTHER" id="PTHR21253">
    <property type="entry name" value="F-BOX ONLY PROTEIN 11-RELATED"/>
    <property type="match status" value="1"/>
</dbReference>
<evidence type="ECO:0000256" key="1">
    <source>
        <dbReference type="SAM" id="SignalP"/>
    </source>
</evidence>
<reference evidence="2" key="1">
    <citation type="journal article" date="2021" name="Mol. Ecol. Resour.">
        <title>Phylogenomic analyses of the genus Drosophila reveals genomic signals of climate adaptation.</title>
        <authorList>
            <person name="Li F."/>
            <person name="Rane R.V."/>
            <person name="Luria V."/>
            <person name="Xiong Z."/>
            <person name="Chen J."/>
            <person name="Li Z."/>
            <person name="Catullo R.A."/>
            <person name="Griffin P.C."/>
            <person name="Schiffer M."/>
            <person name="Pearce S."/>
            <person name="Lee S.F."/>
            <person name="McElroy K."/>
            <person name="Stocker A."/>
            <person name="Shirriffs J."/>
            <person name="Cockerell F."/>
            <person name="Coppin C."/>
            <person name="Sgro C.M."/>
            <person name="Karger A."/>
            <person name="Cain J.W."/>
            <person name="Weber J.A."/>
            <person name="Santpere G."/>
            <person name="Kirschner M.W."/>
            <person name="Hoffmann A.A."/>
            <person name="Oakeshott J.G."/>
            <person name="Zhang G."/>
        </authorList>
    </citation>
    <scope>NUCLEOTIDE SEQUENCE</scope>
    <source>
        <strain evidence="2">BGI-SZ-2011g</strain>
    </source>
</reference>
<dbReference type="InterPro" id="IPR006631">
    <property type="entry name" value="DM4_12"/>
</dbReference>
<dbReference type="Pfam" id="PF07841">
    <property type="entry name" value="DM4_12"/>
    <property type="match status" value="1"/>
</dbReference>